<dbReference type="KEGG" id="pyg:AWM70_06960"/>
<evidence type="ECO:0000259" key="1">
    <source>
        <dbReference type="Pfam" id="PF13472"/>
    </source>
</evidence>
<dbReference type="AlphaFoldDB" id="A0A1B1N6T2"/>
<dbReference type="Gene3D" id="3.40.50.1110">
    <property type="entry name" value="SGNH hydrolase"/>
    <property type="match status" value="1"/>
</dbReference>
<dbReference type="InterPro" id="IPR053140">
    <property type="entry name" value="GDSL_Rv0518-like"/>
</dbReference>
<dbReference type="SUPFAM" id="SSF52266">
    <property type="entry name" value="SGNH hydrolase"/>
    <property type="match status" value="1"/>
</dbReference>
<dbReference type="OrthoDB" id="1828825at2"/>
<dbReference type="PANTHER" id="PTHR43784:SF2">
    <property type="entry name" value="GDSL-LIKE LIPASE_ACYLHYDROLASE, PUTATIVE (AFU_ORTHOLOGUE AFUA_2G00820)-RELATED"/>
    <property type="match status" value="1"/>
</dbReference>
<dbReference type="InterPro" id="IPR036514">
    <property type="entry name" value="SGNH_hydro_sf"/>
</dbReference>
<evidence type="ECO:0000313" key="3">
    <source>
        <dbReference type="Proteomes" id="UP000092573"/>
    </source>
</evidence>
<dbReference type="Proteomes" id="UP000092573">
    <property type="component" value="Chromosome"/>
</dbReference>
<reference evidence="2 3" key="1">
    <citation type="submission" date="2016-01" db="EMBL/GenBank/DDBJ databases">
        <title>Complete Genome Sequence of Paenibacillus yonginensis DCY84, a novel Plant Growth-Promoting Bacteria with Elicitation of Induced Systemic Resistance.</title>
        <authorList>
            <person name="Kim Y.J."/>
            <person name="Yang D.C."/>
            <person name="Sukweenadhi J."/>
        </authorList>
    </citation>
    <scope>NUCLEOTIDE SEQUENCE [LARGE SCALE GENOMIC DNA]</scope>
    <source>
        <strain evidence="2 3">DCY84</strain>
    </source>
</reference>
<keyword evidence="3" id="KW-1185">Reference proteome</keyword>
<evidence type="ECO:0000313" key="2">
    <source>
        <dbReference type="EMBL" id="ANS77129.1"/>
    </source>
</evidence>
<gene>
    <name evidence="2" type="ORF">AWM70_06960</name>
</gene>
<dbReference type="STRING" id="1462996.AWM70_06960"/>
<dbReference type="CDD" id="cd00229">
    <property type="entry name" value="SGNH_hydrolase"/>
    <property type="match status" value="1"/>
</dbReference>
<dbReference type="InterPro" id="IPR013830">
    <property type="entry name" value="SGNH_hydro"/>
</dbReference>
<protein>
    <submittedName>
        <fullName evidence="2">GDSL family lipase</fullName>
    </submittedName>
</protein>
<dbReference type="PANTHER" id="PTHR43784">
    <property type="entry name" value="GDSL-LIKE LIPASE/ACYLHYDROLASE, PUTATIVE (AFU_ORTHOLOGUE AFUA_2G00820)-RELATED"/>
    <property type="match status" value="1"/>
</dbReference>
<dbReference type="EMBL" id="CP014167">
    <property type="protein sequence ID" value="ANS77129.1"/>
    <property type="molecule type" value="Genomic_DNA"/>
</dbReference>
<organism evidence="2 3">
    <name type="scientific">Paenibacillus yonginensis</name>
    <dbReference type="NCBI Taxonomy" id="1462996"/>
    <lineage>
        <taxon>Bacteria</taxon>
        <taxon>Bacillati</taxon>
        <taxon>Bacillota</taxon>
        <taxon>Bacilli</taxon>
        <taxon>Bacillales</taxon>
        <taxon>Paenibacillaceae</taxon>
        <taxon>Paenibacillus</taxon>
    </lineage>
</organism>
<sequence>MELGYVSATPLGAAANQILNRPEPFTHTYRTYFRPYRCGRLLLRLWHSNAVDSTWDRGQEATGGEPGGKWRIESAYLGDGGLEPDGRVKPDSITPVTFGGTGTKDVLPGETFASDEVSVQVEEGHYMVFSWTLTALEPGKSIPYNVEGMLATAYDGPGNWAGEPEAGEAKLSENLLVMPSFIGEYRPDASRFVLLGDSITQGVRTVKDAYEYWAARIGSKLAGRAGVWNIGSGWGRAYDAAAEGSPWLHKAQYADELLVMLGVNDIDIGERSAGQLMADLSALICRLKERNPDMRILLSTVPPFNFTGHREQVWRSVNEQILNQPPKGADFVYPVGDCLSCPKPEDHRIKPEYMSDRYDPHPNGAAGQAVAEAFMDWYRTQGVSGCSSRENE</sequence>
<feature type="domain" description="SGNH hydrolase-type esterase" evidence="1">
    <location>
        <begin position="194"/>
        <end position="319"/>
    </location>
</feature>
<proteinExistence type="predicted"/>
<name>A0A1B1N6T2_9BACL</name>
<dbReference type="Pfam" id="PF13472">
    <property type="entry name" value="Lipase_GDSL_2"/>
    <property type="match status" value="1"/>
</dbReference>
<accession>A0A1B1N6T2</accession>